<evidence type="ECO:0000256" key="1">
    <source>
        <dbReference type="ARBA" id="ARBA00001974"/>
    </source>
</evidence>
<dbReference type="PROSITE" id="PS51387">
    <property type="entry name" value="FAD_PCMH"/>
    <property type="match status" value="1"/>
</dbReference>
<evidence type="ECO:0000313" key="14">
    <source>
        <dbReference type="Proteomes" id="UP000076632"/>
    </source>
</evidence>
<dbReference type="Gene3D" id="1.10.45.10">
    <property type="entry name" value="Vanillyl-alcohol Oxidase, Chain A, domain 4"/>
    <property type="match status" value="1"/>
</dbReference>
<dbReference type="OrthoDB" id="610608at2759"/>
<reference evidence="13 14" key="1">
    <citation type="journal article" date="2016" name="Fungal Biol.">
        <title>The genome of Xylona heveae provides a window into fungal endophytism.</title>
        <authorList>
            <person name="Gazis R."/>
            <person name="Kuo A."/>
            <person name="Riley R."/>
            <person name="LaButti K."/>
            <person name="Lipzen A."/>
            <person name="Lin J."/>
            <person name="Amirebrahimi M."/>
            <person name="Hesse C.N."/>
            <person name="Spatafora J.W."/>
            <person name="Henrissat B."/>
            <person name="Hainaut M."/>
            <person name="Grigoriev I.V."/>
            <person name="Hibbett D.S."/>
        </authorList>
    </citation>
    <scope>NUCLEOTIDE SEQUENCE [LARGE SCALE GENOMIC DNA]</scope>
    <source>
        <strain evidence="13 14">TC161</strain>
    </source>
</reference>
<dbReference type="UniPathway" id="UPA00771">
    <property type="reaction ID" value="UER00766"/>
</dbReference>
<evidence type="ECO:0000256" key="6">
    <source>
        <dbReference type="ARBA" id="ARBA00022630"/>
    </source>
</evidence>
<evidence type="ECO:0000256" key="3">
    <source>
        <dbReference type="ARBA" id="ARBA00005083"/>
    </source>
</evidence>
<protein>
    <recommendedName>
        <fullName evidence="5 11">D-arabinono-1,4-lactone oxidase</fullName>
        <shortName evidence="11">ALO</shortName>
        <ecNumber evidence="5 11">1.1.3.37</ecNumber>
    </recommendedName>
    <alternativeName>
        <fullName evidence="10 11">L-galactono-gamma-lactone oxidase</fullName>
    </alternativeName>
</protein>
<evidence type="ECO:0000256" key="10">
    <source>
        <dbReference type="ARBA" id="ARBA00033418"/>
    </source>
</evidence>
<dbReference type="PANTHER" id="PTHR43762:SF1">
    <property type="entry name" value="D-ARABINONO-1,4-LACTONE OXIDASE"/>
    <property type="match status" value="1"/>
</dbReference>
<dbReference type="NCBIfam" id="TIGR01678">
    <property type="entry name" value="FAD_lactone_ox"/>
    <property type="match status" value="1"/>
</dbReference>
<dbReference type="Gene3D" id="3.30.465.10">
    <property type="match status" value="1"/>
</dbReference>
<name>A0A164ZZ35_XYLHT</name>
<dbReference type="InterPro" id="IPR016169">
    <property type="entry name" value="FAD-bd_PCMH_sub2"/>
</dbReference>
<dbReference type="OMA" id="YPRFGEF"/>
<comment type="cofactor">
    <cofactor evidence="1 11">
        <name>FAD</name>
        <dbReference type="ChEBI" id="CHEBI:57692"/>
    </cofactor>
</comment>
<dbReference type="InterPro" id="IPR030654">
    <property type="entry name" value="Sugar_lactone_oxidase"/>
</dbReference>
<comment type="similarity">
    <text evidence="4 11">Belongs to the oxygen-dependent FAD-linked oxidoreductase family.</text>
</comment>
<feature type="domain" description="FAD-binding PCMH-type" evidence="12">
    <location>
        <begin position="33"/>
        <end position="203"/>
    </location>
</feature>
<dbReference type="Gene3D" id="3.30.43.10">
    <property type="entry name" value="Uridine Diphospho-n-acetylenolpyruvylglucosamine Reductase, domain 2"/>
    <property type="match status" value="1"/>
</dbReference>
<dbReference type="STRING" id="1328760.A0A164ZZ35"/>
<evidence type="ECO:0000256" key="4">
    <source>
        <dbReference type="ARBA" id="ARBA00005466"/>
    </source>
</evidence>
<evidence type="ECO:0000256" key="8">
    <source>
        <dbReference type="ARBA" id="ARBA00023002"/>
    </source>
</evidence>
<evidence type="ECO:0000256" key="7">
    <source>
        <dbReference type="ARBA" id="ARBA00022827"/>
    </source>
</evidence>
<sequence length="572" mass="64881">MDLILQREVATVDPSTPFRATEYHVHHTWAKTFHTRPELYIRPHSTEEIRKAVNLARSCRKRVVTVGSRHSPSDITCSSSWMVNLDHFSQILNVDISTRLVTVQSGIRLFRLGDELEKVGLALDNLGSIDEQSAAGVISTGTHGSSLKHGLISQSVRALKIMLANGEELSCSAEENVELFRAALLSLGALGIITEITFEAVPSFKIEWTQSLQPLDEVVQSWGTIWREAEFVRCWWLPYLQRAIVWKADKTEKPLLSPQRSWYGGFVGFHTYQVLLYISNWFPRLLPAIEWFVFGMQYGFKDGASTTAVEPGRTGLLMDCLFSQFVNEWAIPLEKGPEAIQRISLWLNGQKEASGIPFDNKGLYVHSPVEVRVSDTSISTSPRPYLDQTVADGPTLYLNFTLYRPFYRDPPCRARYYEAVEWLMKELGGRPHWAKNFDHANNHEIEEMYPELGNWQRVRDRADPEGMFVGDWHRRHVMPEGPLLLPLEEREKTRVPARGGGVNWFGQQALQMLTLEADGEDEKLSIDLDGLGGVSEGGKVFLTREGREALDDFLDDLIEKRHLSVAEGLLNN</sequence>
<dbReference type="InterPro" id="IPR010031">
    <property type="entry name" value="FAD_lactone_oxidase-like"/>
</dbReference>
<evidence type="ECO:0000259" key="12">
    <source>
        <dbReference type="PROSITE" id="PS51387"/>
    </source>
</evidence>
<dbReference type="AlphaFoldDB" id="A0A164ZZ35"/>
<evidence type="ECO:0000313" key="13">
    <source>
        <dbReference type="EMBL" id="KZF19728.1"/>
    </source>
</evidence>
<dbReference type="GO" id="GO:0000001">
    <property type="term" value="P:mitochondrion inheritance"/>
    <property type="evidence" value="ECO:0007669"/>
    <property type="project" value="EnsemblFungi"/>
</dbReference>
<gene>
    <name evidence="13" type="ORF">L228DRAFT_250801</name>
</gene>
<keyword evidence="11" id="KW-0496">Mitochondrion</keyword>
<dbReference type="InterPro" id="IPR007173">
    <property type="entry name" value="ALO_C"/>
</dbReference>
<dbReference type="FunCoup" id="A0A164ZZ35">
    <property type="interactions" value="71"/>
</dbReference>
<dbReference type="GO" id="GO:0070485">
    <property type="term" value="P:dehydro-D-arabinono-1,4-lactone biosynthetic process"/>
    <property type="evidence" value="ECO:0007669"/>
    <property type="project" value="EnsemblFungi"/>
</dbReference>
<keyword evidence="14" id="KW-1185">Reference proteome</keyword>
<dbReference type="InterPro" id="IPR036318">
    <property type="entry name" value="FAD-bd_PCMH-like_sf"/>
</dbReference>
<proteinExistence type="inferred from homology"/>
<dbReference type="PANTHER" id="PTHR43762">
    <property type="entry name" value="L-GULONOLACTONE OXIDASE"/>
    <property type="match status" value="1"/>
</dbReference>
<comment type="catalytic activity">
    <reaction evidence="11">
        <text>D-arabinono-1,4-lactone + O2 = dehydro-D-arabinono-1,4-lactone + H2O2 + H(+)</text>
        <dbReference type="Rhea" id="RHEA:23756"/>
        <dbReference type="ChEBI" id="CHEBI:15378"/>
        <dbReference type="ChEBI" id="CHEBI:15379"/>
        <dbReference type="ChEBI" id="CHEBI:16240"/>
        <dbReference type="ChEBI" id="CHEBI:16292"/>
        <dbReference type="ChEBI" id="CHEBI:58277"/>
        <dbReference type="EC" id="1.1.3.37"/>
    </reaction>
</comment>
<dbReference type="EMBL" id="KV407465">
    <property type="protein sequence ID" value="KZF19728.1"/>
    <property type="molecule type" value="Genomic_DNA"/>
</dbReference>
<dbReference type="GO" id="GO:0034599">
    <property type="term" value="P:cellular response to oxidative stress"/>
    <property type="evidence" value="ECO:0007669"/>
    <property type="project" value="EnsemblFungi"/>
</dbReference>
<dbReference type="GO" id="GO:0031489">
    <property type="term" value="F:myosin V binding"/>
    <property type="evidence" value="ECO:0007669"/>
    <property type="project" value="EnsemblFungi"/>
</dbReference>
<dbReference type="InParanoid" id="A0A164ZZ35"/>
<evidence type="ECO:0000256" key="9">
    <source>
        <dbReference type="ARBA" id="ARBA00023136"/>
    </source>
</evidence>
<comment type="pathway">
    <text evidence="3 11">Cofactor biosynthesis; D-erythroascorbate biosynthesis; dehydro-D-arabinono-1,4-lactone from D-arabinose: step 2/2.</text>
</comment>
<dbReference type="InterPro" id="IPR016171">
    <property type="entry name" value="Vanillyl_alc_oxidase_C-sub2"/>
</dbReference>
<dbReference type="InterPro" id="IPR016166">
    <property type="entry name" value="FAD-bd_PCMH"/>
</dbReference>
<evidence type="ECO:0000256" key="5">
    <source>
        <dbReference type="ARBA" id="ARBA00013136"/>
    </source>
</evidence>
<dbReference type="Gene3D" id="3.30.70.2520">
    <property type="match status" value="1"/>
</dbReference>
<keyword evidence="7 11" id="KW-0274">FAD</keyword>
<dbReference type="SUPFAM" id="SSF56176">
    <property type="entry name" value="FAD-binding/transporter-associated domain-like"/>
    <property type="match status" value="1"/>
</dbReference>
<keyword evidence="9" id="KW-0472">Membrane</keyword>
<dbReference type="InterPro" id="IPR016167">
    <property type="entry name" value="FAD-bd_PCMH_sub1"/>
</dbReference>
<dbReference type="Pfam" id="PF04030">
    <property type="entry name" value="ALO"/>
    <property type="match status" value="1"/>
</dbReference>
<evidence type="ECO:0000256" key="11">
    <source>
        <dbReference type="RuleBase" id="RU367158"/>
    </source>
</evidence>
<dbReference type="GO" id="GO:0003885">
    <property type="term" value="F:D-arabinono-1,4-lactone oxidase activity"/>
    <property type="evidence" value="ECO:0007669"/>
    <property type="project" value="UniProtKB-UniRule"/>
</dbReference>
<dbReference type="EC" id="1.1.3.37" evidence="5 11"/>
<dbReference type="GO" id="GO:0071949">
    <property type="term" value="F:FAD binding"/>
    <property type="evidence" value="ECO:0007669"/>
    <property type="project" value="UniProtKB-UniRule"/>
</dbReference>
<dbReference type="RefSeq" id="XP_018185283.1">
    <property type="nucleotide sequence ID" value="XM_018333413.1"/>
</dbReference>
<comment type="subcellular location">
    <subcellularLocation>
        <location evidence="2">Membrane</location>
    </subcellularLocation>
    <subcellularLocation>
        <location evidence="11">Mitochondrion membrane</location>
    </subcellularLocation>
</comment>
<dbReference type="Pfam" id="PF01565">
    <property type="entry name" value="FAD_binding_4"/>
    <property type="match status" value="1"/>
</dbReference>
<dbReference type="GO" id="GO:0032473">
    <property type="term" value="C:cytoplasmic side of mitochondrial outer membrane"/>
    <property type="evidence" value="ECO:0007669"/>
    <property type="project" value="EnsemblFungi"/>
</dbReference>
<accession>A0A164ZZ35</accession>
<keyword evidence="8 11" id="KW-0560">Oxidoreductase</keyword>
<keyword evidence="6 11" id="KW-0285">Flavoprotein</keyword>
<organism evidence="13 14">
    <name type="scientific">Xylona heveae (strain CBS 132557 / TC161)</name>
    <dbReference type="NCBI Taxonomy" id="1328760"/>
    <lineage>
        <taxon>Eukaryota</taxon>
        <taxon>Fungi</taxon>
        <taxon>Dikarya</taxon>
        <taxon>Ascomycota</taxon>
        <taxon>Pezizomycotina</taxon>
        <taxon>Xylonomycetes</taxon>
        <taxon>Xylonales</taxon>
        <taxon>Xylonaceae</taxon>
        <taxon>Xylona</taxon>
    </lineage>
</organism>
<evidence type="ECO:0000256" key="2">
    <source>
        <dbReference type="ARBA" id="ARBA00004370"/>
    </source>
</evidence>
<dbReference type="InterPro" id="IPR006094">
    <property type="entry name" value="Oxid_FAD_bind_N"/>
</dbReference>
<dbReference type="Proteomes" id="UP000076632">
    <property type="component" value="Unassembled WGS sequence"/>
</dbReference>
<dbReference type="GeneID" id="28898550"/>